<feature type="transmembrane region" description="Helical" evidence="6">
    <location>
        <begin position="216"/>
        <end position="238"/>
    </location>
</feature>
<sequence>MEPEKNSCQAKVESSSDLLEPEVNTDEYPQGVKLGFIIIGLLFCLFLLNYRRNGNTKVDQVGWYGSACFLTLAAFQSLCGKLYRYCSLKYTYIAAGLIFEIGSLICETGTARNRTSLIIGRAITGIGGAGLYCGTYTIIAFIVPREKRSQYTGLVGLSYAIESVAGPLIGGAFTDSVSWRWWYGNEPPNEGDLGSLTILQLLCEPSNREIILQLDLLGAASILAVFVCFLLAMQWAGVTKAWDSAAVIACLVLSGFLTIVFFGIQFWMKERASLVPRILVNRTIIGISIFAFFQNGVNFYFTYYIPVFFQSIDNYSAAQSGIYNLPLIFGACQYQKQDSKAFSSINAD</sequence>
<accession>A0A9W9I3D4</accession>
<evidence type="ECO:0000256" key="1">
    <source>
        <dbReference type="ARBA" id="ARBA00004141"/>
    </source>
</evidence>
<keyword evidence="9" id="KW-1185">Reference proteome</keyword>
<dbReference type="InterPro" id="IPR011701">
    <property type="entry name" value="MFS"/>
</dbReference>
<dbReference type="PANTHER" id="PTHR23501">
    <property type="entry name" value="MAJOR FACILITATOR SUPERFAMILY"/>
    <property type="match status" value="1"/>
</dbReference>
<dbReference type="InterPro" id="IPR020846">
    <property type="entry name" value="MFS_dom"/>
</dbReference>
<dbReference type="GeneID" id="81427188"/>
<evidence type="ECO:0000313" key="9">
    <source>
        <dbReference type="Proteomes" id="UP001149163"/>
    </source>
</evidence>
<protein>
    <recommendedName>
        <fullName evidence="7">Major facilitator superfamily (MFS) profile domain-containing protein</fullName>
    </recommendedName>
</protein>
<feature type="transmembrane region" description="Helical" evidence="6">
    <location>
        <begin position="154"/>
        <end position="173"/>
    </location>
</feature>
<evidence type="ECO:0000313" key="8">
    <source>
        <dbReference type="EMBL" id="KAJ5167106.1"/>
    </source>
</evidence>
<evidence type="ECO:0000259" key="7">
    <source>
        <dbReference type="PROSITE" id="PS50850"/>
    </source>
</evidence>
<keyword evidence="3 6" id="KW-0812">Transmembrane</keyword>
<dbReference type="Pfam" id="PF07690">
    <property type="entry name" value="MFS_1"/>
    <property type="match status" value="1"/>
</dbReference>
<feature type="transmembrane region" description="Helical" evidence="6">
    <location>
        <begin position="279"/>
        <end position="301"/>
    </location>
</feature>
<proteinExistence type="predicted"/>
<dbReference type="GO" id="GO:0022857">
    <property type="term" value="F:transmembrane transporter activity"/>
    <property type="evidence" value="ECO:0007669"/>
    <property type="project" value="InterPro"/>
</dbReference>
<dbReference type="Gene3D" id="1.20.1250.20">
    <property type="entry name" value="MFS general substrate transporter like domains"/>
    <property type="match status" value="1"/>
</dbReference>
<feature type="transmembrane region" description="Helical" evidence="6">
    <location>
        <begin position="61"/>
        <end position="78"/>
    </location>
</feature>
<comment type="subcellular location">
    <subcellularLocation>
        <location evidence="1">Membrane</location>
        <topology evidence="1">Multi-pass membrane protein</topology>
    </subcellularLocation>
</comment>
<evidence type="ECO:0000256" key="5">
    <source>
        <dbReference type="ARBA" id="ARBA00023136"/>
    </source>
</evidence>
<dbReference type="PANTHER" id="PTHR23501:SF177">
    <property type="entry name" value="MAJOR FACILITATOR SUPERFAMILY (MFS) PROFILE DOMAIN-CONTAINING PROTEIN-RELATED"/>
    <property type="match status" value="1"/>
</dbReference>
<evidence type="ECO:0000256" key="2">
    <source>
        <dbReference type="ARBA" id="ARBA00022448"/>
    </source>
</evidence>
<dbReference type="RefSeq" id="XP_056543567.1">
    <property type="nucleotide sequence ID" value="XM_056688012.1"/>
</dbReference>
<dbReference type="AlphaFoldDB" id="A0A9W9I3D4"/>
<gene>
    <name evidence="8" type="ORF">N7482_005887</name>
</gene>
<keyword evidence="2" id="KW-0813">Transport</keyword>
<comment type="caution">
    <text evidence="8">The sequence shown here is derived from an EMBL/GenBank/DDBJ whole genome shotgun (WGS) entry which is preliminary data.</text>
</comment>
<feature type="transmembrane region" description="Helical" evidence="6">
    <location>
        <begin position="244"/>
        <end position="267"/>
    </location>
</feature>
<dbReference type="GO" id="GO:0005886">
    <property type="term" value="C:plasma membrane"/>
    <property type="evidence" value="ECO:0007669"/>
    <property type="project" value="TreeGrafter"/>
</dbReference>
<keyword evidence="5 6" id="KW-0472">Membrane</keyword>
<evidence type="ECO:0000256" key="6">
    <source>
        <dbReference type="SAM" id="Phobius"/>
    </source>
</evidence>
<keyword evidence="4 6" id="KW-1133">Transmembrane helix</keyword>
<name>A0A9W9I3D4_9EURO</name>
<dbReference type="OrthoDB" id="10021397at2759"/>
<dbReference type="EMBL" id="JAPQKN010000003">
    <property type="protein sequence ID" value="KAJ5167106.1"/>
    <property type="molecule type" value="Genomic_DNA"/>
</dbReference>
<evidence type="ECO:0000256" key="4">
    <source>
        <dbReference type="ARBA" id="ARBA00022989"/>
    </source>
</evidence>
<feature type="transmembrane region" description="Helical" evidence="6">
    <location>
        <begin position="118"/>
        <end position="142"/>
    </location>
</feature>
<dbReference type="SUPFAM" id="SSF103473">
    <property type="entry name" value="MFS general substrate transporter"/>
    <property type="match status" value="2"/>
</dbReference>
<feature type="transmembrane region" description="Helical" evidence="6">
    <location>
        <begin position="31"/>
        <end position="49"/>
    </location>
</feature>
<organism evidence="8 9">
    <name type="scientific">Penicillium canariense</name>
    <dbReference type="NCBI Taxonomy" id="189055"/>
    <lineage>
        <taxon>Eukaryota</taxon>
        <taxon>Fungi</taxon>
        <taxon>Dikarya</taxon>
        <taxon>Ascomycota</taxon>
        <taxon>Pezizomycotina</taxon>
        <taxon>Eurotiomycetes</taxon>
        <taxon>Eurotiomycetidae</taxon>
        <taxon>Eurotiales</taxon>
        <taxon>Aspergillaceae</taxon>
        <taxon>Penicillium</taxon>
    </lineage>
</organism>
<feature type="domain" description="Major facilitator superfamily (MFS) profile" evidence="7">
    <location>
        <begin position="1"/>
        <end position="348"/>
    </location>
</feature>
<evidence type="ECO:0000256" key="3">
    <source>
        <dbReference type="ARBA" id="ARBA00022692"/>
    </source>
</evidence>
<dbReference type="Proteomes" id="UP001149163">
    <property type="component" value="Unassembled WGS sequence"/>
</dbReference>
<reference evidence="8" key="1">
    <citation type="submission" date="2022-11" db="EMBL/GenBank/DDBJ databases">
        <authorList>
            <person name="Petersen C."/>
        </authorList>
    </citation>
    <scope>NUCLEOTIDE SEQUENCE</scope>
    <source>
        <strain evidence="8">IBT 26290</strain>
    </source>
</reference>
<reference evidence="8" key="2">
    <citation type="journal article" date="2023" name="IMA Fungus">
        <title>Comparative genomic study of the Penicillium genus elucidates a diverse pangenome and 15 lateral gene transfer events.</title>
        <authorList>
            <person name="Petersen C."/>
            <person name="Sorensen T."/>
            <person name="Nielsen M.R."/>
            <person name="Sondergaard T.E."/>
            <person name="Sorensen J.L."/>
            <person name="Fitzpatrick D.A."/>
            <person name="Frisvad J.C."/>
            <person name="Nielsen K.L."/>
        </authorList>
    </citation>
    <scope>NUCLEOTIDE SEQUENCE</scope>
    <source>
        <strain evidence="8">IBT 26290</strain>
    </source>
</reference>
<feature type="transmembrane region" description="Helical" evidence="6">
    <location>
        <begin position="90"/>
        <end position="106"/>
    </location>
</feature>
<dbReference type="InterPro" id="IPR036259">
    <property type="entry name" value="MFS_trans_sf"/>
</dbReference>
<dbReference type="PROSITE" id="PS50850">
    <property type="entry name" value="MFS"/>
    <property type="match status" value="1"/>
</dbReference>